<dbReference type="GO" id="GO:0004311">
    <property type="term" value="F:geranylgeranyl diphosphate synthase activity"/>
    <property type="evidence" value="ECO:0007669"/>
    <property type="project" value="InterPro"/>
</dbReference>
<feature type="compositionally biased region" description="Basic and acidic residues" evidence="1">
    <location>
        <begin position="329"/>
        <end position="339"/>
    </location>
</feature>
<dbReference type="EMBL" id="AOIQ01000006">
    <property type="protein sequence ID" value="ELZ13692.1"/>
    <property type="molecule type" value="Genomic_DNA"/>
</dbReference>
<sequence length="369" mass="41945">MIDAENLERSKAIQQRTGRTFHLATRLLPERIRHATYVLYAFFRIADDVVDDPDPPPAERQLAELERIRESALGTRQTNDPVLEAFLTVRDRYDIPDQEIDEFVDAMARDVSTDRYETHDELAGYLRGSSVAVANMMLCVMDPDDSEAARPHAKALAEALQLTNFLRDVREDVCEYDRIYLPRARREAFGVSETQIVNLESSPEFEALIRDELARTERRYETGVDGITYLPEGCQFAVLLAAVLYADHHRAIRAQGCDVLSERPSLSMPRRLFLAAKTWWHWRRTDDPRTAFDAASSIPTRDGGDRPIASEYRSAAAGPNETDQPPRSTDVRRRDERTPRSTADNSLGRPTVRRVVSRVRAAIFPGESK</sequence>
<dbReference type="PANTHER" id="PTHR31480">
    <property type="entry name" value="BIFUNCTIONAL LYCOPENE CYCLASE/PHYTOENE SYNTHASE"/>
    <property type="match status" value="1"/>
</dbReference>
<evidence type="ECO:0000256" key="1">
    <source>
        <dbReference type="SAM" id="MobiDB-lite"/>
    </source>
</evidence>
<dbReference type="RefSeq" id="WP_007697377.1">
    <property type="nucleotide sequence ID" value="NZ_AOIQ01000006.1"/>
</dbReference>
<dbReference type="Pfam" id="PF00494">
    <property type="entry name" value="SQS_PSY"/>
    <property type="match status" value="1"/>
</dbReference>
<evidence type="ECO:0000313" key="2">
    <source>
        <dbReference type="EMBL" id="ELZ13692.1"/>
    </source>
</evidence>
<dbReference type="PATRIC" id="fig|1227490.4.peg.522"/>
<dbReference type="GO" id="GO:0051996">
    <property type="term" value="F:squalene synthase [NAD(P)H] activity"/>
    <property type="evidence" value="ECO:0007669"/>
    <property type="project" value="InterPro"/>
</dbReference>
<dbReference type="Proteomes" id="UP000011560">
    <property type="component" value="Unassembled WGS sequence"/>
</dbReference>
<name>M0BU93_9EURY</name>
<dbReference type="Gene3D" id="1.10.600.10">
    <property type="entry name" value="Farnesyl Diphosphate Synthase"/>
    <property type="match status" value="1"/>
</dbReference>
<dbReference type="CDD" id="cd00683">
    <property type="entry name" value="Trans_IPPS_HH"/>
    <property type="match status" value="1"/>
</dbReference>
<keyword evidence="3" id="KW-1185">Reference proteome</keyword>
<dbReference type="AlphaFoldDB" id="M0BU93"/>
<dbReference type="STRING" id="1227490.C479_02566"/>
<dbReference type="InterPro" id="IPR002060">
    <property type="entry name" value="Squ/phyt_synthse"/>
</dbReference>
<proteinExistence type="predicted"/>
<dbReference type="InterPro" id="IPR044843">
    <property type="entry name" value="Trans_IPPS_bact-type"/>
</dbReference>
<evidence type="ECO:0000313" key="3">
    <source>
        <dbReference type="Proteomes" id="UP000011560"/>
    </source>
</evidence>
<dbReference type="OrthoDB" id="305023at2157"/>
<dbReference type="InterPro" id="IPR033904">
    <property type="entry name" value="Trans_IPPS_HH"/>
</dbReference>
<comment type="caution">
    <text evidence="2">The sequence shown here is derived from an EMBL/GenBank/DDBJ whole genome shotgun (WGS) entry which is preliminary data.</text>
</comment>
<gene>
    <name evidence="2" type="ORF">C479_02566</name>
</gene>
<protein>
    <submittedName>
        <fullName evidence="2">Squalene/phytoene synthase</fullName>
    </submittedName>
</protein>
<dbReference type="SUPFAM" id="SSF48576">
    <property type="entry name" value="Terpenoid synthases"/>
    <property type="match status" value="1"/>
</dbReference>
<accession>M0BU93</accession>
<dbReference type="InterPro" id="IPR008949">
    <property type="entry name" value="Isoprenoid_synthase_dom_sf"/>
</dbReference>
<dbReference type="SFLD" id="SFLDG01212">
    <property type="entry name" value="Phytoene_synthase_like"/>
    <property type="match status" value="1"/>
</dbReference>
<organism evidence="2 3">
    <name type="scientific">Halovivax asiaticus JCM 14624</name>
    <dbReference type="NCBI Taxonomy" id="1227490"/>
    <lineage>
        <taxon>Archaea</taxon>
        <taxon>Methanobacteriati</taxon>
        <taxon>Methanobacteriota</taxon>
        <taxon>Stenosarchaea group</taxon>
        <taxon>Halobacteria</taxon>
        <taxon>Halobacteriales</taxon>
        <taxon>Natrialbaceae</taxon>
        <taxon>Halovivax</taxon>
    </lineage>
</organism>
<feature type="region of interest" description="Disordered" evidence="1">
    <location>
        <begin position="293"/>
        <end position="352"/>
    </location>
</feature>
<dbReference type="SFLD" id="SFLDG01018">
    <property type="entry name" value="Squalene/Phytoene_Synthase_Lik"/>
    <property type="match status" value="1"/>
</dbReference>
<dbReference type="SFLD" id="SFLDS00005">
    <property type="entry name" value="Isoprenoid_Synthase_Type_I"/>
    <property type="match status" value="1"/>
</dbReference>
<reference evidence="2 3" key="1">
    <citation type="journal article" date="2014" name="PLoS Genet.">
        <title>Phylogenetically driven sequencing of extremely halophilic archaea reveals strategies for static and dynamic osmo-response.</title>
        <authorList>
            <person name="Becker E.A."/>
            <person name="Seitzer P.M."/>
            <person name="Tritt A."/>
            <person name="Larsen D."/>
            <person name="Krusor M."/>
            <person name="Yao A.I."/>
            <person name="Wu D."/>
            <person name="Madern D."/>
            <person name="Eisen J.A."/>
            <person name="Darling A.E."/>
            <person name="Facciotti M.T."/>
        </authorList>
    </citation>
    <scope>NUCLEOTIDE SEQUENCE [LARGE SCALE GENOMIC DNA]</scope>
    <source>
        <strain evidence="2 3">JCM 14624</strain>
    </source>
</reference>